<dbReference type="Proteomes" id="UP000887580">
    <property type="component" value="Unplaced"/>
</dbReference>
<dbReference type="WBParaSite" id="PS1159_v2.g2233.t1">
    <property type="protein sequence ID" value="PS1159_v2.g2233.t1"/>
    <property type="gene ID" value="PS1159_v2.g2233"/>
</dbReference>
<protein>
    <submittedName>
        <fullName evidence="2">AB hydrolase-1 domain-containing protein</fullName>
    </submittedName>
</protein>
<organism evidence="1 2">
    <name type="scientific">Panagrolaimus sp. PS1159</name>
    <dbReference type="NCBI Taxonomy" id="55785"/>
    <lineage>
        <taxon>Eukaryota</taxon>
        <taxon>Metazoa</taxon>
        <taxon>Ecdysozoa</taxon>
        <taxon>Nematoda</taxon>
        <taxon>Chromadorea</taxon>
        <taxon>Rhabditida</taxon>
        <taxon>Tylenchina</taxon>
        <taxon>Panagrolaimomorpha</taxon>
        <taxon>Panagrolaimoidea</taxon>
        <taxon>Panagrolaimidae</taxon>
        <taxon>Panagrolaimus</taxon>
    </lineage>
</organism>
<evidence type="ECO:0000313" key="2">
    <source>
        <dbReference type="WBParaSite" id="PS1159_v2.g2233.t1"/>
    </source>
</evidence>
<proteinExistence type="predicted"/>
<accession>A0AC35FZ30</accession>
<reference evidence="2" key="1">
    <citation type="submission" date="2022-11" db="UniProtKB">
        <authorList>
            <consortium name="WormBaseParasite"/>
        </authorList>
    </citation>
    <scope>IDENTIFICATION</scope>
</reference>
<evidence type="ECO:0000313" key="1">
    <source>
        <dbReference type="Proteomes" id="UP000887580"/>
    </source>
</evidence>
<sequence>MILYKISSNIYVKHFILNRNLQTRFLSLTPLAYKNSTDKKPSTTKAVPPPDPGLDIAIEEQAEHQVGIQTGVLHSNFLNYIGWDAFNIDKLIKAEKTLLGKVKSQIRSKLVSIELWNSKIYTISLEEDKFEQSKIPFVLLHGFGAGVGIWAANLDALANGRPVHAIDLLGFGRSSRPSFSSNATSAELEYVKSIEDWRKAMKIDKMIIVGHSFGGYLASSYALEHPENVRHLVLVDPWGFPERPKELDKNPRRIPFWAKALSDVVSQFSPLTSLRIAGPYATSMIRRLRPDLGIRYNIIDSDPNAIYEYIYQINAQKPTGEIAFKTMSLKYGWAKRPMLNRITQMDSKVPISFLFGSRSWVSSSSGYKVQEERPQSYVDVNIISNAGHHVYADNQEEFNSVIRNICETIEINHDLK</sequence>
<name>A0AC35FZ30_9BILA</name>